<dbReference type="EMBL" id="JAESIY010000002">
    <property type="protein sequence ID" value="MBL3655544.1"/>
    <property type="molecule type" value="Genomic_DNA"/>
</dbReference>
<dbReference type="NCBIfam" id="TIGR02241">
    <property type="entry name" value="conserved hypothetical phage tail region protein"/>
    <property type="match status" value="1"/>
</dbReference>
<dbReference type="Pfam" id="PF06841">
    <property type="entry name" value="Phage_T4_gp19"/>
    <property type="match status" value="1"/>
</dbReference>
<proteinExistence type="predicted"/>
<dbReference type="Proteomes" id="UP000659388">
    <property type="component" value="Unassembled WGS sequence"/>
</dbReference>
<accession>A0A937F6I3</accession>
<evidence type="ECO:0000313" key="1">
    <source>
        <dbReference type="EMBL" id="MBL3655544.1"/>
    </source>
</evidence>
<name>A0A937F6I3_9BACT</name>
<protein>
    <submittedName>
        <fullName evidence="1">Phage tail protein</fullName>
    </submittedName>
</protein>
<comment type="caution">
    <text evidence="1">The sequence shown here is derived from an EMBL/GenBank/DDBJ whole genome shotgun (WGS) entry which is preliminary data.</text>
</comment>
<reference evidence="1" key="1">
    <citation type="submission" date="2021-01" db="EMBL/GenBank/DDBJ databases">
        <title>Fulvivirga kasyanovii gen. nov., sp nov., a novel member of the phylum Bacteroidetes isolated from seawater in a mussel farm.</title>
        <authorList>
            <person name="Zhao L.-H."/>
            <person name="Wang Z.-J."/>
        </authorList>
    </citation>
    <scope>NUCLEOTIDE SEQUENCE</scope>
    <source>
        <strain evidence="1">2943</strain>
    </source>
</reference>
<gene>
    <name evidence="1" type="ORF">JL102_05335</name>
</gene>
<dbReference type="GO" id="GO:0005198">
    <property type="term" value="F:structural molecule activity"/>
    <property type="evidence" value="ECO:0007669"/>
    <property type="project" value="InterPro"/>
</dbReference>
<evidence type="ECO:0000313" key="2">
    <source>
        <dbReference type="Proteomes" id="UP000659388"/>
    </source>
</evidence>
<dbReference type="AlphaFoldDB" id="A0A937F6I3"/>
<dbReference type="InterPro" id="IPR010667">
    <property type="entry name" value="Phage_T4_Gp19"/>
</dbReference>
<sequence>MALDKDQIRLDYPLPIYNYRVDIGDKSFSFSEVSGLELAYETITYKESFNVAGKSGPNIMYMPGMIQPVNISLKKGYVKKKSMEVFYEWIKSVALNRVDKKDITVHLLDENGDTVVSWKCVDAFPTKLTAPTFDANSNEVAIESMELMASRVLMEEV</sequence>
<dbReference type="PANTHER" id="PTHR38009:SF1">
    <property type="entry name" value="CONSERVED HYPOTHETICAL PHAGE TAIL PROTEIN"/>
    <property type="match status" value="1"/>
</dbReference>
<dbReference type="PANTHER" id="PTHR38009">
    <property type="entry name" value="CONSERVED HYPOTHETICAL PHAGE TAIL PROTEIN"/>
    <property type="match status" value="1"/>
</dbReference>
<dbReference type="InterPro" id="IPR011747">
    <property type="entry name" value="CHP02241"/>
</dbReference>
<keyword evidence="2" id="KW-1185">Reference proteome</keyword>
<organism evidence="1 2">
    <name type="scientific">Fulvivirga sediminis</name>
    <dbReference type="NCBI Taxonomy" id="2803949"/>
    <lineage>
        <taxon>Bacteria</taxon>
        <taxon>Pseudomonadati</taxon>
        <taxon>Bacteroidota</taxon>
        <taxon>Cytophagia</taxon>
        <taxon>Cytophagales</taxon>
        <taxon>Fulvivirgaceae</taxon>
        <taxon>Fulvivirga</taxon>
    </lineage>
</organism>
<dbReference type="RefSeq" id="WP_202243210.1">
    <property type="nucleotide sequence ID" value="NZ_JAESIY010000002.1"/>
</dbReference>